<dbReference type="PANTHER" id="PTHR33490:SF3">
    <property type="entry name" value="CONSERVED INTEGRAL MEMBRANE PROTEIN"/>
    <property type="match status" value="1"/>
</dbReference>
<reference evidence="2" key="1">
    <citation type="journal article" date="2020" name="mSystems">
        <title>Genome- and Community-Level Interaction Insights into Carbon Utilization and Element Cycling Functions of Hydrothermarchaeota in Hydrothermal Sediment.</title>
        <authorList>
            <person name="Zhou Z."/>
            <person name="Liu Y."/>
            <person name="Xu W."/>
            <person name="Pan J."/>
            <person name="Luo Z.H."/>
            <person name="Li M."/>
        </authorList>
    </citation>
    <scope>NUCLEOTIDE SEQUENCE [LARGE SCALE GENOMIC DNA]</scope>
    <source>
        <strain evidence="2">SpSt-1125</strain>
    </source>
</reference>
<dbReference type="EMBL" id="DRZM01000014">
    <property type="protein sequence ID" value="HHP04197.1"/>
    <property type="molecule type" value="Genomic_DNA"/>
</dbReference>
<dbReference type="AlphaFoldDB" id="A0A7J3X507"/>
<organism evidence="2">
    <name type="scientific">Thermofilum pendens</name>
    <dbReference type="NCBI Taxonomy" id="2269"/>
    <lineage>
        <taxon>Archaea</taxon>
        <taxon>Thermoproteota</taxon>
        <taxon>Thermoprotei</taxon>
        <taxon>Thermofilales</taxon>
        <taxon>Thermofilaceae</taxon>
        <taxon>Thermofilum</taxon>
    </lineage>
</organism>
<dbReference type="Gene3D" id="3.10.620.30">
    <property type="match status" value="1"/>
</dbReference>
<feature type="domain" description="Transglutaminase-like" evidence="1">
    <location>
        <begin position="199"/>
        <end position="260"/>
    </location>
</feature>
<sequence>MQERLPAGYYTIRVSAAAGGSSAEASAVFYYASRFSLENLVELEYEVVVSGQGEVRELLLALPNDPWITPVSGPLAVPAPASVVRDSLGNAYAAFRGLRVQGELALKVRLLALQRLTYVDADAPLGAPLSRDLEVFLKPSPRIEVDDPEVSSLARKLVEGASTYREAVARILDYVSSSIVYDEELGRLPGANELGAAWTLRARRGVCIHFARLFVALARAAGIPARVVEGVDAGGPPTEMHAYAEVYIPGYGWLPVEPQASSRLLGFVPPQLGYVALVRGLGESVVLEGRTRTAALTAAEYAGSLDFTLRHSARVSPGARPPPRLELRLDLPSRLLCGDRLRLAPSIPEGGGMELWVKSPSNATSYFRLKPGGVAEVELDEVGLWRLEAFTWAPESMPAYAESALRVDLRPLNLSVSVLDAALLRRPVVVVRTSPPVPGARVLLEVRTCYRSERLELVTGADGAASAELGVQLLPCPLEVSASASPPCYAPARAEGKVEVAIPAELQLAAGLLVLLAAALAARRVRRPRPGEGSW</sequence>
<dbReference type="InterPro" id="IPR002931">
    <property type="entry name" value="Transglutaminase-like"/>
</dbReference>
<evidence type="ECO:0000259" key="1">
    <source>
        <dbReference type="SMART" id="SM00460"/>
    </source>
</evidence>
<dbReference type="Pfam" id="PF01841">
    <property type="entry name" value="Transglut_core"/>
    <property type="match status" value="1"/>
</dbReference>
<dbReference type="SUPFAM" id="SSF54001">
    <property type="entry name" value="Cysteine proteinases"/>
    <property type="match status" value="1"/>
</dbReference>
<dbReference type="InterPro" id="IPR038765">
    <property type="entry name" value="Papain-like_cys_pep_sf"/>
</dbReference>
<protein>
    <submittedName>
        <fullName evidence="2">Transglutaminase domain-containing protein</fullName>
    </submittedName>
</protein>
<comment type="caution">
    <text evidence="2">The sequence shown here is derived from an EMBL/GenBank/DDBJ whole genome shotgun (WGS) entry which is preliminary data.</text>
</comment>
<dbReference type="PANTHER" id="PTHR33490">
    <property type="entry name" value="BLR5614 PROTEIN-RELATED"/>
    <property type="match status" value="1"/>
</dbReference>
<proteinExistence type="predicted"/>
<accession>A0A7J3X507</accession>
<name>A0A7J3X507_THEPE</name>
<dbReference type="SMART" id="SM00460">
    <property type="entry name" value="TGc"/>
    <property type="match status" value="1"/>
</dbReference>
<gene>
    <name evidence="2" type="ORF">ENM88_00430</name>
</gene>
<evidence type="ECO:0000313" key="2">
    <source>
        <dbReference type="EMBL" id="HHP04197.1"/>
    </source>
</evidence>